<dbReference type="AlphaFoldDB" id="A0A9Q0L6N7"/>
<dbReference type="GO" id="GO:0140662">
    <property type="term" value="F:ATP-dependent protein folding chaperone"/>
    <property type="evidence" value="ECO:0007669"/>
    <property type="project" value="InterPro"/>
</dbReference>
<evidence type="ECO:0000313" key="6">
    <source>
        <dbReference type="EMBL" id="KAJ5067051.1"/>
    </source>
</evidence>
<reference evidence="6" key="1">
    <citation type="submission" date="2022-10" db="EMBL/GenBank/DDBJ databases">
        <title>Novel sulphate-reducing endosymbionts in the free-living metamonad Anaeramoeba.</title>
        <authorList>
            <person name="Jerlstrom-Hultqvist J."/>
            <person name="Cepicka I."/>
            <person name="Gallot-Lavallee L."/>
            <person name="Salas-Leiva D."/>
            <person name="Curtis B.A."/>
            <person name="Zahonova K."/>
            <person name="Pipaliya S."/>
            <person name="Dacks J."/>
            <person name="Roger A.J."/>
        </authorList>
    </citation>
    <scope>NUCLEOTIDE SEQUENCE</scope>
    <source>
        <strain evidence="6">BMAN</strain>
    </source>
</reference>
<keyword evidence="3 5" id="KW-0067">ATP-binding</keyword>
<dbReference type="InterPro" id="IPR027413">
    <property type="entry name" value="GROEL-like_equatorial_sf"/>
</dbReference>
<protein>
    <submittedName>
        <fullName evidence="6">T-complex protein 1 subunit alpha</fullName>
    </submittedName>
</protein>
<evidence type="ECO:0000313" key="7">
    <source>
        <dbReference type="Proteomes" id="UP001149090"/>
    </source>
</evidence>
<evidence type="ECO:0000256" key="5">
    <source>
        <dbReference type="RuleBase" id="RU004187"/>
    </source>
</evidence>
<dbReference type="PANTHER" id="PTHR11353">
    <property type="entry name" value="CHAPERONIN"/>
    <property type="match status" value="1"/>
</dbReference>
<evidence type="ECO:0000256" key="4">
    <source>
        <dbReference type="ARBA" id="ARBA00023186"/>
    </source>
</evidence>
<dbReference type="SUPFAM" id="SSF54849">
    <property type="entry name" value="GroEL-intermediate domain like"/>
    <property type="match status" value="1"/>
</dbReference>
<dbReference type="InterPro" id="IPR002423">
    <property type="entry name" value="Cpn60/GroEL/TCP-1"/>
</dbReference>
<keyword evidence="7" id="KW-1185">Reference proteome</keyword>
<accession>A0A9Q0L6N7</accession>
<comment type="caution">
    <text evidence="6">The sequence shown here is derived from an EMBL/GenBank/DDBJ whole genome shotgun (WGS) entry which is preliminary data.</text>
</comment>
<dbReference type="InterPro" id="IPR017998">
    <property type="entry name" value="Chaperone_TCP-1"/>
</dbReference>
<sequence length="572" mass="64203">MILNQKKNEQENKFQEKIRTQNYKAVSTIGNIMKGVFGPKGLDKMIIDNFGEIIISNNGKKILKQLKVQNPIAKILIESAKLQGKEIGDGIISTILLASELLKQAFELVDNSVHPNTIINGYKIALKQAINYINRDLSKNIKFCGKKSLFYIAKTAMTSKIPENFADFFANLISDLMSPFMKKGGSLLKSSIPKIYILKINGKCLKDSKLIDGLALNLPIASNKMPQTIKNAKIIALKFPLTSQKLGLDLNTCIKVQNIQDLSKIANREKQILKERVDLIIKSGINVVLSTKTIENNCLKTFESAKIIVIRNIPEKQMKRICKATGTIPIISLININGDENIDKNCLGQAKQVSKEKISENEIVLFQGLKTKRIQTILLRGQTKNYLEQSYQSIKNAISCVKRVLETNAIVIGGGTFETSISVYLEKFTKTLASREQIAIAKFAESLLVLPKTLISNSDGDCLDLISKLRACHYSFQSNNDKSLNYLQFVGLDLLNNKLANNLFAGVLEPSVLKINLIKKATETAITFIRIDDFFHFDSFVSNLDLLVQDHHFLELDLNLNFKKDFEWNLKI</sequence>
<dbReference type="Gene3D" id="3.50.7.10">
    <property type="entry name" value="GroEL"/>
    <property type="match status" value="1"/>
</dbReference>
<evidence type="ECO:0000256" key="2">
    <source>
        <dbReference type="ARBA" id="ARBA00022741"/>
    </source>
</evidence>
<dbReference type="InterPro" id="IPR027409">
    <property type="entry name" value="GroEL-like_apical_dom_sf"/>
</dbReference>
<dbReference type="Gene3D" id="1.10.560.10">
    <property type="entry name" value="GroEL-like equatorial domain"/>
    <property type="match status" value="1"/>
</dbReference>
<dbReference type="OrthoDB" id="10248520at2759"/>
<dbReference type="GO" id="GO:0005524">
    <property type="term" value="F:ATP binding"/>
    <property type="evidence" value="ECO:0007669"/>
    <property type="project" value="UniProtKB-KW"/>
</dbReference>
<organism evidence="6 7">
    <name type="scientific">Anaeramoeba ignava</name>
    <name type="common">Anaerobic marine amoeba</name>
    <dbReference type="NCBI Taxonomy" id="1746090"/>
    <lineage>
        <taxon>Eukaryota</taxon>
        <taxon>Metamonada</taxon>
        <taxon>Anaeramoebidae</taxon>
        <taxon>Anaeramoeba</taxon>
    </lineage>
</organism>
<evidence type="ECO:0000256" key="3">
    <source>
        <dbReference type="ARBA" id="ARBA00022840"/>
    </source>
</evidence>
<dbReference type="SUPFAM" id="SSF48592">
    <property type="entry name" value="GroEL equatorial domain-like"/>
    <property type="match status" value="1"/>
</dbReference>
<evidence type="ECO:0000256" key="1">
    <source>
        <dbReference type="ARBA" id="ARBA00008020"/>
    </source>
</evidence>
<dbReference type="InterPro" id="IPR027410">
    <property type="entry name" value="TCP-1-like_intermed_sf"/>
</dbReference>
<comment type="similarity">
    <text evidence="1 5">Belongs to the TCP-1 chaperonin family.</text>
</comment>
<dbReference type="Gene3D" id="3.30.260.10">
    <property type="entry name" value="TCP-1-like chaperonin intermediate domain"/>
    <property type="match status" value="1"/>
</dbReference>
<name>A0A9Q0L6N7_ANAIG</name>
<dbReference type="EMBL" id="JAPDFW010000135">
    <property type="protein sequence ID" value="KAJ5067051.1"/>
    <property type="molecule type" value="Genomic_DNA"/>
</dbReference>
<dbReference type="SUPFAM" id="SSF52029">
    <property type="entry name" value="GroEL apical domain-like"/>
    <property type="match status" value="1"/>
</dbReference>
<keyword evidence="2 5" id="KW-0547">Nucleotide-binding</keyword>
<dbReference type="PRINTS" id="PR00304">
    <property type="entry name" value="TCOMPLEXTCP1"/>
</dbReference>
<keyword evidence="4 5" id="KW-0143">Chaperone</keyword>
<proteinExistence type="inferred from homology"/>
<dbReference type="Proteomes" id="UP001149090">
    <property type="component" value="Unassembled WGS sequence"/>
</dbReference>
<gene>
    <name evidence="6" type="ORF">M0811_13313</name>
</gene>
<dbReference type="Pfam" id="PF00118">
    <property type="entry name" value="Cpn60_TCP1"/>
    <property type="match status" value="1"/>
</dbReference>